<evidence type="ECO:0000256" key="8">
    <source>
        <dbReference type="ARBA" id="ARBA00022777"/>
    </source>
</evidence>
<evidence type="ECO:0000256" key="12">
    <source>
        <dbReference type="ARBA" id="ARBA00023137"/>
    </source>
</evidence>
<evidence type="ECO:0000256" key="13">
    <source>
        <dbReference type="ARBA" id="ARBA00053015"/>
    </source>
</evidence>
<comment type="subcellular location">
    <subcellularLocation>
        <location evidence="1">Cell inner membrane</location>
        <topology evidence="1">Multi-pass membrane protein</topology>
    </subcellularLocation>
</comment>
<dbReference type="InterPro" id="IPR027417">
    <property type="entry name" value="P-loop_NTPase"/>
</dbReference>
<sequence>MLDEETPAPRYPYQEPLERQDVRPIGPRELLNLLRRRFVSIATVLAVGTGLSLVAANEIPRVYTARSMIVLEPDDPNLLGDTPQQQVDQTIQSKIDTEADLMTSRNFAGRVVDSLNLIAEPDFNTFLQGPGMGLGEEQGQSGGPLLSYFRTVKSLFSTTEAADPALPPSAIQRDRAISSYLSRLSHTQNGESLAMTVALTDDTPQMAATLANATTRIFIEWSRDLKRERTRDAVEFLRQQAGELASRIAKLEGEIAEYGRTNKVSSDPRDDLLRAAMQQANEQLSLARGDFTQAQARLEQVKRVAVNGTLGVTPGELAGTEPLLSSDFLTSLRNDEAVALRDRAQLARNYGANHPLIKEADAKIKSVRTLLSEEMGRIIANLENDVRVARGRVEQFEQDLAASEKDLRQRSLAEIRLRELNRDLLTEQKLYDVVAARLGKLDPYAEVAEPGSRVVSYAAVPEEPSFPRVHVIAMGGFMGSLVLALIIAFVLESLDTRVREPRRVSQLLGLPLLASIPALPRGFLRGRPQAVHQLLRYPRSTFAEAFRALYSACRRFSGGSRKQAILVGSALPKEGKTTTAIGLAVAAALDGARTALVDLDLRAGRVQAALQLRGAGRTLDEYLQGDCSIHDILESAPQVPRLDVLATSMDRTDVDRVLNTDELERLINALKLKYDVVIVNAPPVLVVEDAVRIAGLVDGVVLVAALNRTKEGALQHAAERLHLAGAPLIGVTLSEVDLSFQENPAYAGSQSNPRLASPKWGWLFGGAAHNLAASAQTMREQREGAVPKVEVIARIDAEAPANR</sequence>
<keyword evidence="3" id="KW-1003">Cell membrane</keyword>
<keyword evidence="19" id="KW-1185">Reference proteome</keyword>
<keyword evidence="5" id="KW-0808">Transferase</keyword>
<dbReference type="CDD" id="cd05387">
    <property type="entry name" value="BY-kinase"/>
    <property type="match status" value="1"/>
</dbReference>
<comment type="catalytic activity">
    <reaction evidence="13">
        <text>L-tyrosyl-[protein] + ATP = O-phospho-L-tyrosyl-[protein] + ADP + H(+)</text>
        <dbReference type="Rhea" id="RHEA:10596"/>
        <dbReference type="Rhea" id="RHEA-COMP:10136"/>
        <dbReference type="Rhea" id="RHEA-COMP:20101"/>
        <dbReference type="ChEBI" id="CHEBI:15378"/>
        <dbReference type="ChEBI" id="CHEBI:30616"/>
        <dbReference type="ChEBI" id="CHEBI:46858"/>
        <dbReference type="ChEBI" id="CHEBI:61978"/>
        <dbReference type="ChEBI" id="CHEBI:456216"/>
    </reaction>
</comment>
<evidence type="ECO:0000313" key="18">
    <source>
        <dbReference type="EMBL" id="NGO53172.1"/>
    </source>
</evidence>
<dbReference type="SUPFAM" id="SSF52540">
    <property type="entry name" value="P-loop containing nucleoside triphosphate hydrolases"/>
    <property type="match status" value="1"/>
</dbReference>
<keyword evidence="7" id="KW-0547">Nucleotide-binding</keyword>
<keyword evidence="10 15" id="KW-1133">Transmembrane helix</keyword>
<feature type="domain" description="Polysaccharide chain length determinant N-terminal" evidence="16">
    <location>
        <begin position="28"/>
        <end position="115"/>
    </location>
</feature>
<evidence type="ECO:0000259" key="17">
    <source>
        <dbReference type="Pfam" id="PF13614"/>
    </source>
</evidence>
<evidence type="ECO:0000256" key="7">
    <source>
        <dbReference type="ARBA" id="ARBA00022741"/>
    </source>
</evidence>
<keyword evidence="14" id="KW-0175">Coiled coil</keyword>
<evidence type="ECO:0000256" key="1">
    <source>
        <dbReference type="ARBA" id="ARBA00004429"/>
    </source>
</evidence>
<evidence type="ECO:0000256" key="15">
    <source>
        <dbReference type="SAM" id="Phobius"/>
    </source>
</evidence>
<dbReference type="GO" id="GO:0005886">
    <property type="term" value="C:plasma membrane"/>
    <property type="evidence" value="ECO:0007669"/>
    <property type="project" value="UniProtKB-SubCell"/>
</dbReference>
<dbReference type="RefSeq" id="WP_165030265.1">
    <property type="nucleotide sequence ID" value="NZ_JAAKZF010000027.1"/>
</dbReference>
<evidence type="ECO:0000313" key="19">
    <source>
        <dbReference type="Proteomes" id="UP001642900"/>
    </source>
</evidence>
<feature type="domain" description="AAA" evidence="17">
    <location>
        <begin position="575"/>
        <end position="687"/>
    </location>
</feature>
<dbReference type="PANTHER" id="PTHR32309:SF31">
    <property type="entry name" value="CAPSULAR EXOPOLYSACCHARIDE FAMILY"/>
    <property type="match status" value="1"/>
</dbReference>
<keyword evidence="6 15" id="KW-0812">Transmembrane</keyword>
<dbReference type="PANTHER" id="PTHR32309">
    <property type="entry name" value="TYROSINE-PROTEIN KINASE"/>
    <property type="match status" value="1"/>
</dbReference>
<name>A0A6G4WEF4_9HYPH</name>
<feature type="coiled-coil region" evidence="14">
    <location>
        <begin position="234"/>
        <end position="297"/>
    </location>
</feature>
<feature type="coiled-coil region" evidence="14">
    <location>
        <begin position="379"/>
        <end position="406"/>
    </location>
</feature>
<evidence type="ECO:0000256" key="11">
    <source>
        <dbReference type="ARBA" id="ARBA00023136"/>
    </source>
</evidence>
<dbReference type="InterPro" id="IPR003856">
    <property type="entry name" value="LPS_length_determ_N"/>
</dbReference>
<dbReference type="Pfam" id="PF13614">
    <property type="entry name" value="AAA_31"/>
    <property type="match status" value="1"/>
</dbReference>
<feature type="transmembrane region" description="Helical" evidence="15">
    <location>
        <begin position="471"/>
        <end position="492"/>
    </location>
</feature>
<gene>
    <name evidence="18" type="ORF">G6N73_18705</name>
</gene>
<keyword evidence="12" id="KW-0829">Tyrosine-protein kinase</keyword>
<dbReference type="InterPro" id="IPR025669">
    <property type="entry name" value="AAA_dom"/>
</dbReference>
<dbReference type="InterPro" id="IPR050445">
    <property type="entry name" value="Bact_polysacc_biosynth/exp"/>
</dbReference>
<evidence type="ECO:0000256" key="3">
    <source>
        <dbReference type="ARBA" id="ARBA00022475"/>
    </source>
</evidence>
<proteinExistence type="inferred from homology"/>
<feature type="transmembrane region" description="Helical" evidence="15">
    <location>
        <begin position="504"/>
        <end position="524"/>
    </location>
</feature>
<evidence type="ECO:0000256" key="9">
    <source>
        <dbReference type="ARBA" id="ARBA00022840"/>
    </source>
</evidence>
<evidence type="ECO:0000256" key="6">
    <source>
        <dbReference type="ARBA" id="ARBA00022692"/>
    </source>
</evidence>
<keyword evidence="9" id="KW-0067">ATP-binding</keyword>
<dbReference type="InterPro" id="IPR005702">
    <property type="entry name" value="Wzc-like_C"/>
</dbReference>
<comment type="caution">
    <text evidence="18">The sequence shown here is derived from an EMBL/GenBank/DDBJ whole genome shotgun (WGS) entry which is preliminary data.</text>
</comment>
<keyword evidence="4" id="KW-0997">Cell inner membrane</keyword>
<evidence type="ECO:0000256" key="4">
    <source>
        <dbReference type="ARBA" id="ARBA00022519"/>
    </source>
</evidence>
<comment type="similarity">
    <text evidence="2">Belongs to the etk/wzc family.</text>
</comment>
<protein>
    <submittedName>
        <fullName evidence="18">AAA family ATPase</fullName>
    </submittedName>
</protein>
<evidence type="ECO:0000259" key="16">
    <source>
        <dbReference type="Pfam" id="PF02706"/>
    </source>
</evidence>
<reference evidence="18 19" key="1">
    <citation type="submission" date="2020-02" db="EMBL/GenBank/DDBJ databases">
        <title>Genome sequence of strain CCNWXJ40-4.</title>
        <authorList>
            <person name="Gao J."/>
            <person name="Sun J."/>
        </authorList>
    </citation>
    <scope>NUCLEOTIDE SEQUENCE [LARGE SCALE GENOMIC DNA]</scope>
    <source>
        <strain evidence="18 19">CCNWXJ 40-4</strain>
    </source>
</reference>
<dbReference type="AlphaFoldDB" id="A0A6G4WEF4"/>
<accession>A0A6G4WEF4</accession>
<organism evidence="18 19">
    <name type="scientific">Allomesorhizobium camelthorni</name>
    <dbReference type="NCBI Taxonomy" id="475069"/>
    <lineage>
        <taxon>Bacteria</taxon>
        <taxon>Pseudomonadati</taxon>
        <taxon>Pseudomonadota</taxon>
        <taxon>Alphaproteobacteria</taxon>
        <taxon>Hyphomicrobiales</taxon>
        <taxon>Phyllobacteriaceae</taxon>
        <taxon>Allomesorhizobium</taxon>
    </lineage>
</organism>
<evidence type="ECO:0000256" key="5">
    <source>
        <dbReference type="ARBA" id="ARBA00022679"/>
    </source>
</evidence>
<dbReference type="Proteomes" id="UP001642900">
    <property type="component" value="Unassembled WGS sequence"/>
</dbReference>
<keyword evidence="8" id="KW-0418">Kinase</keyword>
<evidence type="ECO:0000256" key="14">
    <source>
        <dbReference type="SAM" id="Coils"/>
    </source>
</evidence>
<dbReference type="Gene3D" id="3.40.50.300">
    <property type="entry name" value="P-loop containing nucleotide triphosphate hydrolases"/>
    <property type="match status" value="1"/>
</dbReference>
<dbReference type="EMBL" id="JAAKZF010000027">
    <property type="protein sequence ID" value="NGO53172.1"/>
    <property type="molecule type" value="Genomic_DNA"/>
</dbReference>
<dbReference type="Pfam" id="PF02706">
    <property type="entry name" value="Wzz"/>
    <property type="match status" value="1"/>
</dbReference>
<evidence type="ECO:0000256" key="2">
    <source>
        <dbReference type="ARBA" id="ARBA00008883"/>
    </source>
</evidence>
<evidence type="ECO:0000256" key="10">
    <source>
        <dbReference type="ARBA" id="ARBA00022989"/>
    </source>
</evidence>
<keyword evidence="11 15" id="KW-0472">Membrane</keyword>